<dbReference type="Pfam" id="PF01094">
    <property type="entry name" value="ANF_receptor"/>
    <property type="match status" value="1"/>
</dbReference>
<dbReference type="InterPro" id="IPR000068">
    <property type="entry name" value="GPCR_3_Ca_sens_rcpt-rel"/>
</dbReference>
<keyword evidence="10" id="KW-0807">Transducer</keyword>
<dbReference type="Gene3D" id="3.40.50.2300">
    <property type="match status" value="2"/>
</dbReference>
<keyword evidence="2" id="KW-1003">Cell membrane</keyword>
<dbReference type="GO" id="GO:0004930">
    <property type="term" value="F:G protein-coupled receptor activity"/>
    <property type="evidence" value="ECO:0007669"/>
    <property type="project" value="UniProtKB-KW"/>
</dbReference>
<dbReference type="EMBL" id="JANPWB010000011">
    <property type="protein sequence ID" value="KAJ1131056.1"/>
    <property type="molecule type" value="Genomic_DNA"/>
</dbReference>
<evidence type="ECO:0000256" key="2">
    <source>
        <dbReference type="ARBA" id="ARBA00022475"/>
    </source>
</evidence>
<evidence type="ECO:0000256" key="10">
    <source>
        <dbReference type="ARBA" id="ARBA00023224"/>
    </source>
</evidence>
<keyword evidence="6" id="KW-0297">G-protein coupled receptor</keyword>
<keyword evidence="3" id="KW-0812">Transmembrane</keyword>
<dbReference type="AlphaFoldDB" id="A0AAV7PSC3"/>
<evidence type="ECO:0000256" key="1">
    <source>
        <dbReference type="ARBA" id="ARBA00004651"/>
    </source>
</evidence>
<dbReference type="FunFam" id="3.40.50.2300:FF:000016">
    <property type="entry name" value="Taste 1 receptor member 2"/>
    <property type="match status" value="1"/>
</dbReference>
<dbReference type="SUPFAM" id="SSF53822">
    <property type="entry name" value="Periplasmic binding protein-like I"/>
    <property type="match status" value="1"/>
</dbReference>
<feature type="domain" description="Receptor ligand binding region" evidence="11">
    <location>
        <begin position="54"/>
        <end position="401"/>
    </location>
</feature>
<dbReference type="InterPro" id="IPR000337">
    <property type="entry name" value="GPCR_3"/>
</dbReference>
<keyword evidence="9" id="KW-0325">Glycoprotein</keyword>
<dbReference type="GO" id="GO:0005886">
    <property type="term" value="C:plasma membrane"/>
    <property type="evidence" value="ECO:0007669"/>
    <property type="project" value="UniProtKB-SubCell"/>
</dbReference>
<reference evidence="12" key="1">
    <citation type="journal article" date="2022" name="bioRxiv">
        <title>Sequencing and chromosome-scale assembly of the giantPleurodeles waltlgenome.</title>
        <authorList>
            <person name="Brown T."/>
            <person name="Elewa A."/>
            <person name="Iarovenko S."/>
            <person name="Subramanian E."/>
            <person name="Araus A.J."/>
            <person name="Petzold A."/>
            <person name="Susuki M."/>
            <person name="Suzuki K.-i.T."/>
            <person name="Hayashi T."/>
            <person name="Toyoda A."/>
            <person name="Oliveira C."/>
            <person name="Osipova E."/>
            <person name="Leigh N.D."/>
            <person name="Simon A."/>
            <person name="Yun M.H."/>
        </authorList>
    </citation>
    <scope>NUCLEOTIDE SEQUENCE</scope>
    <source>
        <strain evidence="12">20211129_DDA</strain>
        <tissue evidence="12">Liver</tissue>
    </source>
</reference>
<evidence type="ECO:0000256" key="8">
    <source>
        <dbReference type="ARBA" id="ARBA00023170"/>
    </source>
</evidence>
<evidence type="ECO:0000256" key="7">
    <source>
        <dbReference type="ARBA" id="ARBA00023136"/>
    </source>
</evidence>
<comment type="caution">
    <text evidence="12">The sequence shown here is derived from an EMBL/GenBank/DDBJ whole genome shotgun (WGS) entry which is preliminary data.</text>
</comment>
<proteinExistence type="predicted"/>
<dbReference type="PRINTS" id="PR00248">
    <property type="entry name" value="GPCRMGR"/>
</dbReference>
<evidence type="ECO:0000256" key="5">
    <source>
        <dbReference type="ARBA" id="ARBA00022989"/>
    </source>
</evidence>
<evidence type="ECO:0000313" key="12">
    <source>
        <dbReference type="EMBL" id="KAJ1131056.1"/>
    </source>
</evidence>
<accession>A0AAV7PSC3</accession>
<evidence type="ECO:0000313" key="13">
    <source>
        <dbReference type="Proteomes" id="UP001066276"/>
    </source>
</evidence>
<organism evidence="12 13">
    <name type="scientific">Pleurodeles waltl</name>
    <name type="common">Iberian ribbed newt</name>
    <dbReference type="NCBI Taxonomy" id="8319"/>
    <lineage>
        <taxon>Eukaryota</taxon>
        <taxon>Metazoa</taxon>
        <taxon>Chordata</taxon>
        <taxon>Craniata</taxon>
        <taxon>Vertebrata</taxon>
        <taxon>Euteleostomi</taxon>
        <taxon>Amphibia</taxon>
        <taxon>Batrachia</taxon>
        <taxon>Caudata</taxon>
        <taxon>Salamandroidea</taxon>
        <taxon>Salamandridae</taxon>
        <taxon>Pleurodelinae</taxon>
        <taxon>Pleurodeles</taxon>
    </lineage>
</organism>
<evidence type="ECO:0000259" key="11">
    <source>
        <dbReference type="Pfam" id="PF01094"/>
    </source>
</evidence>
<sequence>MDLSLTPDVYSRDGDIIIGGLFPIHYQGDAPDTGFKEPPDPAPCGRLEKIFYQMAQSLVFSVEEINRNPHLLPNLTLGFSIVDSCDTVEQALRGVMRLLTGRKQALANFCCKAHPPLAAIVGDDKSYMTIPVARLLGIYRFPQISFAASVPVLSDKIQFPSFLRTTPSDVDQAYGLARLVIHFGWTWVGILAEESDYGVQGSQVFYNQLQEAGHCVDFFKFLPMVISRETTYSLVKIIKTSTATVIMVFATVYFLAPVMDALARDGVQGKVWLASDGWTINTILNKPYQKNTLQGTIGLSPISGKIPGLDDFLYQVHPFRATEDKFIKAFWEEIFGCRWDVNGRNQTNIGAAVKSKACTGKEDLKVLNDSFYSADQLWAAFNIYNAVYAIAHAVHEMQLCNIKEEEEQDKVRRVYICAHKVRVLELKHFSSD</sequence>
<dbReference type="InterPro" id="IPR028082">
    <property type="entry name" value="Peripla_BP_I"/>
</dbReference>
<protein>
    <recommendedName>
        <fullName evidence="11">Receptor ligand binding region domain-containing protein</fullName>
    </recommendedName>
</protein>
<keyword evidence="13" id="KW-1185">Reference proteome</keyword>
<evidence type="ECO:0000256" key="6">
    <source>
        <dbReference type="ARBA" id="ARBA00023040"/>
    </source>
</evidence>
<dbReference type="PANTHER" id="PTHR24061:SF599">
    <property type="entry name" value="G-PROTEIN COUPLED RECEPTORS FAMILY 3 PROFILE DOMAIN-CONTAINING PROTEIN"/>
    <property type="match status" value="1"/>
</dbReference>
<evidence type="ECO:0000256" key="4">
    <source>
        <dbReference type="ARBA" id="ARBA00022729"/>
    </source>
</evidence>
<evidence type="ECO:0000256" key="3">
    <source>
        <dbReference type="ARBA" id="ARBA00022692"/>
    </source>
</evidence>
<gene>
    <name evidence="12" type="ORF">NDU88_009399</name>
</gene>
<dbReference type="PANTHER" id="PTHR24061">
    <property type="entry name" value="CALCIUM-SENSING RECEPTOR-RELATED"/>
    <property type="match status" value="1"/>
</dbReference>
<dbReference type="InterPro" id="IPR001828">
    <property type="entry name" value="ANF_lig-bd_rcpt"/>
</dbReference>
<keyword evidence="7" id="KW-0472">Membrane</keyword>
<keyword evidence="5" id="KW-1133">Transmembrane helix</keyword>
<dbReference type="Proteomes" id="UP001066276">
    <property type="component" value="Chromosome 7"/>
</dbReference>
<keyword evidence="8" id="KW-0675">Receptor</keyword>
<name>A0AAV7PSC3_PLEWA</name>
<keyword evidence="4" id="KW-0732">Signal</keyword>
<dbReference type="PRINTS" id="PR00592">
    <property type="entry name" value="CASENSINGR"/>
</dbReference>
<evidence type="ECO:0000256" key="9">
    <source>
        <dbReference type="ARBA" id="ARBA00023180"/>
    </source>
</evidence>
<comment type="subcellular location">
    <subcellularLocation>
        <location evidence="1">Cell membrane</location>
        <topology evidence="1">Multi-pass membrane protein</topology>
    </subcellularLocation>
</comment>